<dbReference type="InterPro" id="IPR036291">
    <property type="entry name" value="NAD(P)-bd_dom_sf"/>
</dbReference>
<keyword evidence="1" id="KW-0521">NADP</keyword>
<dbReference type="SMART" id="SM00829">
    <property type="entry name" value="PKS_ER"/>
    <property type="match status" value="1"/>
</dbReference>
<dbReference type="InterPro" id="IPR013154">
    <property type="entry name" value="ADH-like_N"/>
</dbReference>
<dbReference type="Gene3D" id="3.40.50.720">
    <property type="entry name" value="NAD(P)-binding Rossmann-like Domain"/>
    <property type="match status" value="1"/>
</dbReference>
<dbReference type="Gene3D" id="3.90.180.10">
    <property type="entry name" value="Medium-chain alcohol dehydrogenases, catalytic domain"/>
    <property type="match status" value="1"/>
</dbReference>
<dbReference type="SUPFAM" id="SSF51735">
    <property type="entry name" value="NAD(P)-binding Rossmann-fold domains"/>
    <property type="match status" value="1"/>
</dbReference>
<organism evidence="3 4">
    <name type="scientific">Chelativorans composti</name>
    <dbReference type="NCBI Taxonomy" id="768533"/>
    <lineage>
        <taxon>Bacteria</taxon>
        <taxon>Pseudomonadati</taxon>
        <taxon>Pseudomonadota</taxon>
        <taxon>Alphaproteobacteria</taxon>
        <taxon>Hyphomicrobiales</taxon>
        <taxon>Phyllobacteriaceae</taxon>
        <taxon>Chelativorans</taxon>
    </lineage>
</organism>
<dbReference type="EMBL" id="JBHUIR010000051">
    <property type="protein sequence ID" value="MFD2260716.1"/>
    <property type="molecule type" value="Genomic_DNA"/>
</dbReference>
<dbReference type="SUPFAM" id="SSF50129">
    <property type="entry name" value="GroES-like"/>
    <property type="match status" value="1"/>
</dbReference>
<dbReference type="InterPro" id="IPR020843">
    <property type="entry name" value="ER"/>
</dbReference>
<sequence length="329" mass="35240">MRAILCTAPQDDMRTTSLTEVPVPEPGPGEVLVRVHAASLNPVDWKLCTGAVPWWDGPHIVGLDAAGVVERIGPGVENVAPGDRVMWHGNLNRDGVFAEYAVSVAHVLTPIPDNVSFEAAAAVPCAGMTAYQAIVRKMRVEAGQTIVVQGANGGVGGFGVQIARNLGLRVIGLARPEAAEQVKRLGADVVLDYRDPELPKRVMELTEGRGADAMLEVANPGDARKSLDLICYNGQLATSDPLPDLSHTPAYTYAASIHEVALGGAYAAGDLRTQRDFAVMGADLLRWMSEGRLDPMIALRIMLEEVPETLGRLRRREFDGKAVVTIRGQ</sequence>
<dbReference type="Pfam" id="PF00107">
    <property type="entry name" value="ADH_zinc_N"/>
    <property type="match status" value="1"/>
</dbReference>
<accession>A0ABW5DL60</accession>
<dbReference type="InterPro" id="IPR013149">
    <property type="entry name" value="ADH-like_C"/>
</dbReference>
<dbReference type="PANTHER" id="PTHR44154:SF1">
    <property type="entry name" value="QUINONE OXIDOREDUCTASE"/>
    <property type="match status" value="1"/>
</dbReference>
<dbReference type="InterPro" id="IPR011032">
    <property type="entry name" value="GroES-like_sf"/>
</dbReference>
<feature type="domain" description="Enoyl reductase (ER)" evidence="2">
    <location>
        <begin position="11"/>
        <end position="324"/>
    </location>
</feature>
<dbReference type="Pfam" id="PF08240">
    <property type="entry name" value="ADH_N"/>
    <property type="match status" value="1"/>
</dbReference>
<dbReference type="InterPro" id="IPR051603">
    <property type="entry name" value="Zinc-ADH_QOR/CCCR"/>
</dbReference>
<evidence type="ECO:0000313" key="4">
    <source>
        <dbReference type="Proteomes" id="UP001597373"/>
    </source>
</evidence>
<dbReference type="PANTHER" id="PTHR44154">
    <property type="entry name" value="QUINONE OXIDOREDUCTASE"/>
    <property type="match status" value="1"/>
</dbReference>
<reference evidence="4" key="1">
    <citation type="journal article" date="2019" name="Int. J. Syst. Evol. Microbiol.">
        <title>The Global Catalogue of Microorganisms (GCM) 10K type strain sequencing project: providing services to taxonomists for standard genome sequencing and annotation.</title>
        <authorList>
            <consortium name="The Broad Institute Genomics Platform"/>
            <consortium name="The Broad Institute Genome Sequencing Center for Infectious Disease"/>
            <person name="Wu L."/>
            <person name="Ma J."/>
        </authorList>
    </citation>
    <scope>NUCLEOTIDE SEQUENCE [LARGE SCALE GENOMIC DNA]</scope>
    <source>
        <strain evidence="4">KCTC 23707</strain>
    </source>
</reference>
<name>A0ABW5DL60_9HYPH</name>
<proteinExistence type="predicted"/>
<dbReference type="CDD" id="cd08271">
    <property type="entry name" value="MDR5"/>
    <property type="match status" value="1"/>
</dbReference>
<comment type="caution">
    <text evidence="3">The sequence shown here is derived from an EMBL/GenBank/DDBJ whole genome shotgun (WGS) entry which is preliminary data.</text>
</comment>
<keyword evidence="4" id="KW-1185">Reference proteome</keyword>
<dbReference type="Proteomes" id="UP001597373">
    <property type="component" value="Unassembled WGS sequence"/>
</dbReference>
<gene>
    <name evidence="3" type="ORF">ACFSMZ_13225</name>
</gene>
<evidence type="ECO:0000256" key="1">
    <source>
        <dbReference type="ARBA" id="ARBA00022857"/>
    </source>
</evidence>
<protein>
    <submittedName>
        <fullName evidence="3">Zinc-binding dehydrogenase</fullName>
    </submittedName>
</protein>
<dbReference type="RefSeq" id="WP_345099915.1">
    <property type="nucleotide sequence ID" value="NZ_BAABGS010000072.1"/>
</dbReference>
<evidence type="ECO:0000259" key="2">
    <source>
        <dbReference type="SMART" id="SM00829"/>
    </source>
</evidence>
<evidence type="ECO:0000313" key="3">
    <source>
        <dbReference type="EMBL" id="MFD2260716.1"/>
    </source>
</evidence>